<evidence type="ECO:0000256" key="4">
    <source>
        <dbReference type="ARBA" id="ARBA00022490"/>
    </source>
</evidence>
<dbReference type="GO" id="GO:0042026">
    <property type="term" value="P:protein refolding"/>
    <property type="evidence" value="ECO:0007669"/>
    <property type="project" value="UniProtKB-ARBA"/>
</dbReference>
<dbReference type="PANTHER" id="PTHR47861:SF3">
    <property type="entry name" value="FKBP-TYPE PEPTIDYL-PROLYL CIS-TRANS ISOMERASE SLYD"/>
    <property type="match status" value="1"/>
</dbReference>
<keyword evidence="11" id="KW-1133">Transmembrane helix</keyword>
<reference evidence="13 14" key="1">
    <citation type="journal article" date="2017" name="Nat. Commun.">
        <title>'ARMAN' archaea depend on association with euryarchaeal host in culture and in situ.</title>
        <authorList>
            <person name="Golyshina O."/>
            <person name="Toshchakov S."/>
            <person name="Makarova K."/>
            <person name="Gavrilov S."/>
            <person name="Korzhenkov A."/>
            <person name="La Cono V."/>
            <person name="Arcadi E."/>
            <person name="Nechitaylo T."/>
            <person name="Ferrer M."/>
            <person name="Kublanov I."/>
            <person name="Wolf Y."/>
            <person name="Yakimov M."/>
            <person name="Golyshin P."/>
            <person name="Slesarev A."/>
            <person name="Kozyavkin S."/>
        </authorList>
    </citation>
    <scope>NUCLEOTIDE SEQUENCE [LARGE SCALE GENOMIC DNA]</scope>
    <source>
        <strain evidence="13 14">Mia14</strain>
    </source>
</reference>
<evidence type="ECO:0000256" key="3">
    <source>
        <dbReference type="ARBA" id="ARBA00006577"/>
    </source>
</evidence>
<evidence type="ECO:0000256" key="5">
    <source>
        <dbReference type="ARBA" id="ARBA00023110"/>
    </source>
</evidence>
<comment type="catalytic activity">
    <reaction evidence="1 8 9">
        <text>[protein]-peptidylproline (omega=180) = [protein]-peptidylproline (omega=0)</text>
        <dbReference type="Rhea" id="RHEA:16237"/>
        <dbReference type="Rhea" id="RHEA-COMP:10747"/>
        <dbReference type="Rhea" id="RHEA-COMP:10748"/>
        <dbReference type="ChEBI" id="CHEBI:83833"/>
        <dbReference type="ChEBI" id="CHEBI:83834"/>
        <dbReference type="EC" id="5.2.1.8"/>
    </reaction>
</comment>
<organism evidence="13 14">
    <name type="scientific">Candidatus Mancarchaeum acidiphilum</name>
    <dbReference type="NCBI Taxonomy" id="1920749"/>
    <lineage>
        <taxon>Archaea</taxon>
        <taxon>Candidatus Micrarchaeota</taxon>
        <taxon>Candidatus Mancarchaeum</taxon>
    </lineage>
</organism>
<dbReference type="GeneID" id="33314053"/>
<evidence type="ECO:0000256" key="2">
    <source>
        <dbReference type="ARBA" id="ARBA00004496"/>
    </source>
</evidence>
<dbReference type="GO" id="GO:0003755">
    <property type="term" value="F:peptidyl-prolyl cis-trans isomerase activity"/>
    <property type="evidence" value="ECO:0007669"/>
    <property type="project" value="UniProtKB-UniRule"/>
</dbReference>
<dbReference type="Pfam" id="PF00254">
    <property type="entry name" value="FKBP_C"/>
    <property type="match status" value="1"/>
</dbReference>
<evidence type="ECO:0000256" key="11">
    <source>
        <dbReference type="SAM" id="Phobius"/>
    </source>
</evidence>
<feature type="transmembrane region" description="Helical" evidence="11">
    <location>
        <begin position="53"/>
        <end position="73"/>
    </location>
</feature>
<comment type="similarity">
    <text evidence="3 9">Belongs to the FKBP-type PPIase family.</text>
</comment>
<evidence type="ECO:0000256" key="10">
    <source>
        <dbReference type="SAM" id="MobiDB-lite"/>
    </source>
</evidence>
<evidence type="ECO:0000256" key="8">
    <source>
        <dbReference type="PROSITE-ProRule" id="PRU00277"/>
    </source>
</evidence>
<dbReference type="GO" id="GO:0005737">
    <property type="term" value="C:cytoplasm"/>
    <property type="evidence" value="ECO:0007669"/>
    <property type="project" value="UniProtKB-SubCell"/>
</dbReference>
<dbReference type="EC" id="5.2.1.8" evidence="9"/>
<dbReference type="OrthoDB" id="8615at2157"/>
<evidence type="ECO:0000256" key="6">
    <source>
        <dbReference type="ARBA" id="ARBA00023186"/>
    </source>
</evidence>
<dbReference type="InterPro" id="IPR001179">
    <property type="entry name" value="PPIase_FKBP_dom"/>
</dbReference>
<dbReference type="Proteomes" id="UP000197679">
    <property type="component" value="Chromosome"/>
</dbReference>
<keyword evidence="11" id="KW-0812">Transmembrane</keyword>
<dbReference type="PROSITE" id="PS50059">
    <property type="entry name" value="FKBP_PPIASE"/>
    <property type="match status" value="1"/>
</dbReference>
<proteinExistence type="inferred from homology"/>
<dbReference type="SUPFAM" id="SSF54534">
    <property type="entry name" value="FKBP-like"/>
    <property type="match status" value="1"/>
</dbReference>
<keyword evidence="4" id="KW-0963">Cytoplasm</keyword>
<dbReference type="RefSeq" id="WP_088820050.1">
    <property type="nucleotide sequence ID" value="NZ_CP019964.1"/>
</dbReference>
<evidence type="ECO:0000256" key="7">
    <source>
        <dbReference type="ARBA" id="ARBA00023235"/>
    </source>
</evidence>
<keyword evidence="14" id="KW-1185">Reference proteome</keyword>
<dbReference type="Gene3D" id="3.10.50.40">
    <property type="match status" value="1"/>
</dbReference>
<dbReference type="KEGG" id="marh:Mia14_0495"/>
<evidence type="ECO:0000313" key="13">
    <source>
        <dbReference type="EMBL" id="ASI13809.1"/>
    </source>
</evidence>
<keyword evidence="6" id="KW-0143">Chaperone</keyword>
<sequence length="211" mass="22057">MEDTDTQNVNNVEENKVNTVNDANAPSNAADSQNAQAANQSAAAKPKKKNKGLIVGSIVVVIIIIAVVAAYLLTSSSASTVKSGDLVEVYFKGSFTNGTVFQEGNFNFTAGSNQVISGFSNAVIGMKLHQIKNITLTPQEAYGEVNQSEIVSVPLTDFANQSIKNGTVVTSSTGLSGTVIAVNATDATVNFNPPLAGDTLNFEIEVLKISK</sequence>
<keyword evidence="11" id="KW-0472">Membrane</keyword>
<comment type="subcellular location">
    <subcellularLocation>
        <location evidence="2">Cytoplasm</location>
    </subcellularLocation>
</comment>
<keyword evidence="7 8" id="KW-0413">Isomerase</keyword>
<evidence type="ECO:0000256" key="9">
    <source>
        <dbReference type="RuleBase" id="RU003915"/>
    </source>
</evidence>
<dbReference type="AlphaFoldDB" id="A0A218NMV6"/>
<feature type="compositionally biased region" description="Low complexity" evidence="10">
    <location>
        <begin position="8"/>
        <end position="43"/>
    </location>
</feature>
<evidence type="ECO:0000313" key="14">
    <source>
        <dbReference type="Proteomes" id="UP000197679"/>
    </source>
</evidence>
<evidence type="ECO:0000259" key="12">
    <source>
        <dbReference type="PROSITE" id="PS50059"/>
    </source>
</evidence>
<dbReference type="InterPro" id="IPR046357">
    <property type="entry name" value="PPIase_dom_sf"/>
</dbReference>
<feature type="region of interest" description="Disordered" evidence="10">
    <location>
        <begin position="1"/>
        <end position="43"/>
    </location>
</feature>
<feature type="domain" description="PPIase FKBP-type" evidence="12">
    <location>
        <begin position="84"/>
        <end position="154"/>
    </location>
</feature>
<evidence type="ECO:0000256" key="1">
    <source>
        <dbReference type="ARBA" id="ARBA00000971"/>
    </source>
</evidence>
<name>A0A218NMV6_9ARCH</name>
<gene>
    <name evidence="13" type="ORF">Mia14_0495</name>
</gene>
<accession>A0A218NMV6</accession>
<dbReference type="EMBL" id="CP019964">
    <property type="protein sequence ID" value="ASI13809.1"/>
    <property type="molecule type" value="Genomic_DNA"/>
</dbReference>
<keyword evidence="5 8" id="KW-0697">Rotamase</keyword>
<dbReference type="PANTHER" id="PTHR47861">
    <property type="entry name" value="FKBP-TYPE PEPTIDYL-PROLYL CIS-TRANS ISOMERASE SLYD"/>
    <property type="match status" value="1"/>
</dbReference>
<protein>
    <recommendedName>
        <fullName evidence="9">Peptidyl-prolyl cis-trans isomerase</fullName>
        <ecNumber evidence="9">5.2.1.8</ecNumber>
    </recommendedName>
</protein>